<keyword evidence="2" id="KW-1185">Reference proteome</keyword>
<organism evidence="1 2">
    <name type="scientific">Pocillopora damicornis</name>
    <name type="common">Cauliflower coral</name>
    <name type="synonym">Millepora damicornis</name>
    <dbReference type="NCBI Taxonomy" id="46731"/>
    <lineage>
        <taxon>Eukaryota</taxon>
        <taxon>Metazoa</taxon>
        <taxon>Cnidaria</taxon>
        <taxon>Anthozoa</taxon>
        <taxon>Hexacorallia</taxon>
        <taxon>Scleractinia</taxon>
        <taxon>Astrocoeniina</taxon>
        <taxon>Pocilloporidae</taxon>
        <taxon>Pocillopora</taxon>
    </lineage>
</organism>
<proteinExistence type="predicted"/>
<dbReference type="AlphaFoldDB" id="A0A3M6UWJ2"/>
<name>A0A3M6UWJ2_POCDA</name>
<comment type="caution">
    <text evidence="1">The sequence shown here is derived from an EMBL/GenBank/DDBJ whole genome shotgun (WGS) entry which is preliminary data.</text>
</comment>
<sequence length="671" mass="76607">MEAENTISIALRVLTKSNKNRYDSCCLKAVRLFETVIGLKEYFVQRSGEELKPATTGEDFTLGYFGEGNKKFTIKSELQLAEALSLIPYSPSVFLSCRLETLIRQRDHNGQCEAGKFIKCGKKGCRRCNLQGVFVPATNHYYYPGFRLQGRFPNGEKSIVNSLDVLQDIEEEERITVKQEKSKNTGYTGLSIFHRLYPLYHFQYDKDFVYDEMHGLPLNVIQCLLESGNEDLNWQVVDERLKSFLWTHEHRTGRLPSGITKRFGYWKAEDFNHFAFPAMEACLGDMLQNDPEAREILCCLARIIEFFSNHARNGWREADACTFHEMCVRYAVLVEESHGVESCVITLHNLLHFKDDIARFSSMDNYSCWTEERAVRRYILASNNHKNIEITFALSEARREFLKLSESKQHVENHLNPSARSLPFAKRLLESSKGTVNYDRLSVDILVGGVKSMELSNSDCQTISIARGVPVDDVSVIGWCSEVCGNQNTLLRACATELVNIIDNVSVVFCKGKHFKYHGEADTGHKQACPTDNTVIFEASLLSRKVMLFARNDSDDEQEDDLGDGQCFILVDYMRRVFPVTEGTVVVPYYPVVHDMVEVKGNDGQVWKAYVQSFNLTRSTVNAKFFLEDGTQPGKWVPERSPVQVIHFNSILGISKGYWQAVYSCWIDEEE</sequence>
<evidence type="ECO:0000313" key="1">
    <source>
        <dbReference type="EMBL" id="RMX57969.1"/>
    </source>
</evidence>
<dbReference type="EMBL" id="RCHS01000559">
    <property type="protein sequence ID" value="RMX57969.1"/>
    <property type="molecule type" value="Genomic_DNA"/>
</dbReference>
<dbReference type="Proteomes" id="UP000275408">
    <property type="component" value="Unassembled WGS sequence"/>
</dbReference>
<reference evidence="1 2" key="1">
    <citation type="journal article" date="2018" name="Sci. Rep.">
        <title>Comparative analysis of the Pocillopora damicornis genome highlights role of immune system in coral evolution.</title>
        <authorList>
            <person name="Cunning R."/>
            <person name="Bay R.A."/>
            <person name="Gillette P."/>
            <person name="Baker A.C."/>
            <person name="Traylor-Knowles N."/>
        </authorList>
    </citation>
    <scope>NUCLEOTIDE SEQUENCE [LARGE SCALE GENOMIC DNA]</scope>
    <source>
        <strain evidence="1">RSMAS</strain>
        <tissue evidence="1">Whole animal</tissue>
    </source>
</reference>
<evidence type="ECO:0000313" key="2">
    <source>
        <dbReference type="Proteomes" id="UP000275408"/>
    </source>
</evidence>
<accession>A0A3M6UWJ2</accession>
<protein>
    <submittedName>
        <fullName evidence="1">Uncharacterized protein</fullName>
    </submittedName>
</protein>
<gene>
    <name evidence="1" type="ORF">pdam_00025042</name>
</gene>